<dbReference type="GO" id="GO:0006865">
    <property type="term" value="P:amino acid transport"/>
    <property type="evidence" value="ECO:0007669"/>
    <property type="project" value="UniProtKB-KW"/>
</dbReference>
<dbReference type="AlphaFoldDB" id="A0A0D6P7W2"/>
<dbReference type="CDD" id="cd06356">
    <property type="entry name" value="PBP1_amide_urea_BP-like"/>
    <property type="match status" value="1"/>
</dbReference>
<dbReference type="PANTHER" id="PTHR47628">
    <property type="match status" value="1"/>
</dbReference>
<dbReference type="InterPro" id="IPR006311">
    <property type="entry name" value="TAT_signal"/>
</dbReference>
<dbReference type="Gene3D" id="3.40.50.2300">
    <property type="match status" value="2"/>
</dbReference>
<dbReference type="Pfam" id="PF13433">
    <property type="entry name" value="Peripla_BP_5"/>
    <property type="match status" value="1"/>
</dbReference>
<dbReference type="Proteomes" id="UP000032680">
    <property type="component" value="Unassembled WGS sequence"/>
</dbReference>
<accession>A0A0D6P7W2</accession>
<keyword evidence="2" id="KW-1185">Reference proteome</keyword>
<comment type="caution">
    <text evidence="1">The sequence shown here is derived from an EMBL/GenBank/DDBJ whole genome shotgun (WGS) entry which is preliminary data.</text>
</comment>
<gene>
    <name evidence="1" type="ORF">Asru_0278_10</name>
</gene>
<dbReference type="PROSITE" id="PS51318">
    <property type="entry name" value="TAT"/>
    <property type="match status" value="1"/>
</dbReference>
<sequence length="410" mass="44528">MALNRRQFVQIGAAAGLIAAPMINRRAYAAEPIKVGSLLDLSGPLGSSGQTMYDAIQLAAAEVNAKGGLLGRPVQLINYDTQSTIQLYSQYAQQLALKDKVDVVHGGITSASREAIRPVFDRFRVLYFYNVLYEGGVCDRDTFCTGTTPAQTVNKLVDYTLKNFGKKAYVIAADYNYGQITAKWMKKYTQDGGGSVVTVDFFPLDVTNFSATIGKIQEAKPDVVLSALVGSNHTAFYRQWAAAGMKSRIPIASTTFGLVNELATLDAKESDGIITAYGYYEEIDTPASKDFVKAIRDKFGASVPYIGELAAVTYEGFHLWAEGVVKAGSVDRMKDIVALESGISFDGPSGKVTLDHATHHTIRNAYVGKAVNKKWQVLQSFPNQAPADTAAVCDLIKHPNTDKMFVIDVK</sequence>
<dbReference type="PANTHER" id="PTHR47628:SF1">
    <property type="entry name" value="ALIPHATIC AMIDASE EXPRESSION-REGULATING PROTEIN"/>
    <property type="match status" value="1"/>
</dbReference>
<dbReference type="InterPro" id="IPR000709">
    <property type="entry name" value="Leu_Ile_Val-bd"/>
</dbReference>
<protein>
    <submittedName>
        <fullName evidence="1">ABC transporter branched chain amino-acid permease</fullName>
    </submittedName>
</protein>
<name>A0A0D6P7W2_9PROT</name>
<dbReference type="PRINTS" id="PR00337">
    <property type="entry name" value="LEUILEVALBP"/>
</dbReference>
<evidence type="ECO:0000313" key="1">
    <source>
        <dbReference type="EMBL" id="GAN77293.1"/>
    </source>
</evidence>
<evidence type="ECO:0000313" key="2">
    <source>
        <dbReference type="Proteomes" id="UP000032680"/>
    </source>
</evidence>
<dbReference type="RefSeq" id="WP_048861315.1">
    <property type="nucleotide sequence ID" value="NZ_BANB01000278.1"/>
</dbReference>
<reference evidence="1 2" key="1">
    <citation type="submission" date="2012-11" db="EMBL/GenBank/DDBJ databases">
        <title>Whole genome sequence of Acidisphaera rubrifaciens HS-AP3.</title>
        <authorList>
            <person name="Azuma Y."/>
            <person name="Higashiura N."/>
            <person name="Hirakawa H."/>
            <person name="Matsushita K."/>
        </authorList>
    </citation>
    <scope>NUCLEOTIDE SEQUENCE [LARGE SCALE GENOMIC DNA]</scope>
    <source>
        <strain evidence="1 2">HS-AP3</strain>
    </source>
</reference>
<dbReference type="InterPro" id="IPR028082">
    <property type="entry name" value="Peripla_BP_I"/>
</dbReference>
<dbReference type="SUPFAM" id="SSF53822">
    <property type="entry name" value="Periplasmic binding protein-like I"/>
    <property type="match status" value="1"/>
</dbReference>
<proteinExistence type="predicted"/>
<dbReference type="EMBL" id="BANB01000278">
    <property type="protein sequence ID" value="GAN77293.1"/>
    <property type="molecule type" value="Genomic_DNA"/>
</dbReference>
<dbReference type="OrthoDB" id="9802022at2"/>
<organism evidence="1 2">
    <name type="scientific">Acidisphaera rubrifaciens HS-AP3</name>
    <dbReference type="NCBI Taxonomy" id="1231350"/>
    <lineage>
        <taxon>Bacteria</taxon>
        <taxon>Pseudomonadati</taxon>
        <taxon>Pseudomonadota</taxon>
        <taxon>Alphaproteobacteria</taxon>
        <taxon>Acetobacterales</taxon>
        <taxon>Acetobacteraceae</taxon>
        <taxon>Acidisphaera</taxon>
    </lineage>
</organism>